<evidence type="ECO:0000256" key="3">
    <source>
        <dbReference type="ARBA" id="ARBA00022989"/>
    </source>
</evidence>
<keyword evidence="3 5" id="KW-1133">Transmembrane helix</keyword>
<dbReference type="OMA" id="HCDEKEY"/>
<keyword evidence="8" id="KW-1185">Reference proteome</keyword>
<dbReference type="PANTHER" id="PTHR31415">
    <property type="entry name" value="OS05G0367900 PROTEIN"/>
    <property type="match status" value="1"/>
</dbReference>
<organism evidence="7 8">
    <name type="scientific">Asparagus officinalis</name>
    <name type="common">Garden asparagus</name>
    <dbReference type="NCBI Taxonomy" id="4686"/>
    <lineage>
        <taxon>Eukaryota</taxon>
        <taxon>Viridiplantae</taxon>
        <taxon>Streptophyta</taxon>
        <taxon>Embryophyta</taxon>
        <taxon>Tracheophyta</taxon>
        <taxon>Spermatophyta</taxon>
        <taxon>Magnoliopsida</taxon>
        <taxon>Liliopsida</taxon>
        <taxon>Asparagales</taxon>
        <taxon>Asparagaceae</taxon>
        <taxon>Asparagoideae</taxon>
        <taxon>Asparagus</taxon>
    </lineage>
</organism>
<keyword evidence="4 5" id="KW-0472">Membrane</keyword>
<accession>A0A5P1F898</accession>
<name>A0A5P1F898_ASPOF</name>
<feature type="domain" description="Late embryogenesis abundant protein LEA-2 subgroup" evidence="6">
    <location>
        <begin position="81"/>
        <end position="184"/>
    </location>
</feature>
<evidence type="ECO:0000256" key="5">
    <source>
        <dbReference type="SAM" id="Phobius"/>
    </source>
</evidence>
<gene>
    <name evidence="7" type="ORF">A4U43_C04F22540</name>
</gene>
<dbReference type="GO" id="GO:0005886">
    <property type="term" value="C:plasma membrane"/>
    <property type="evidence" value="ECO:0007669"/>
    <property type="project" value="TreeGrafter"/>
</dbReference>
<evidence type="ECO:0000256" key="4">
    <source>
        <dbReference type="ARBA" id="ARBA00023136"/>
    </source>
</evidence>
<evidence type="ECO:0000313" key="7">
    <source>
        <dbReference type="EMBL" id="ONK72730.1"/>
    </source>
</evidence>
<dbReference type="InterPro" id="IPR044839">
    <property type="entry name" value="NDR1-like"/>
</dbReference>
<dbReference type="GO" id="GO:0098542">
    <property type="term" value="P:defense response to other organism"/>
    <property type="evidence" value="ECO:0007669"/>
    <property type="project" value="InterPro"/>
</dbReference>
<reference evidence="8" key="1">
    <citation type="journal article" date="2017" name="Nat. Commun.">
        <title>The asparagus genome sheds light on the origin and evolution of a young Y chromosome.</title>
        <authorList>
            <person name="Harkess A."/>
            <person name="Zhou J."/>
            <person name="Xu C."/>
            <person name="Bowers J.E."/>
            <person name="Van der Hulst R."/>
            <person name="Ayyampalayam S."/>
            <person name="Mercati F."/>
            <person name="Riccardi P."/>
            <person name="McKain M.R."/>
            <person name="Kakrana A."/>
            <person name="Tang H."/>
            <person name="Ray J."/>
            <person name="Groenendijk J."/>
            <person name="Arikit S."/>
            <person name="Mathioni S.M."/>
            <person name="Nakano M."/>
            <person name="Shan H."/>
            <person name="Telgmann-Rauber A."/>
            <person name="Kanno A."/>
            <person name="Yue Z."/>
            <person name="Chen H."/>
            <person name="Li W."/>
            <person name="Chen Y."/>
            <person name="Xu X."/>
            <person name="Zhang Y."/>
            <person name="Luo S."/>
            <person name="Chen H."/>
            <person name="Gao J."/>
            <person name="Mao Z."/>
            <person name="Pires J.C."/>
            <person name="Luo M."/>
            <person name="Kudrna D."/>
            <person name="Wing R.A."/>
            <person name="Meyers B.C."/>
            <person name="Yi K."/>
            <person name="Kong H."/>
            <person name="Lavrijsen P."/>
            <person name="Sunseri F."/>
            <person name="Falavigna A."/>
            <person name="Ye Y."/>
            <person name="Leebens-Mack J.H."/>
            <person name="Chen G."/>
        </authorList>
    </citation>
    <scope>NUCLEOTIDE SEQUENCE [LARGE SCALE GENOMIC DNA]</scope>
    <source>
        <strain evidence="8">cv. DH0086</strain>
    </source>
</reference>
<dbReference type="InterPro" id="IPR004864">
    <property type="entry name" value="LEA_2"/>
</dbReference>
<protein>
    <recommendedName>
        <fullName evidence="6">Late embryogenesis abundant protein LEA-2 subgroup domain-containing protein</fullName>
    </recommendedName>
</protein>
<dbReference type="GO" id="GO:0009506">
    <property type="term" value="C:plasmodesma"/>
    <property type="evidence" value="ECO:0007669"/>
    <property type="project" value="TreeGrafter"/>
</dbReference>
<dbReference type="EMBL" id="CM007384">
    <property type="protein sequence ID" value="ONK72730.1"/>
    <property type="molecule type" value="Genomic_DNA"/>
</dbReference>
<sequence length="208" mass="22973">MSLPTETSPKHCANKGFHLKSLRLNKKLLYTLIPTLLLVLLLLYFIRHPSKPQFYLQSTTISNLSLSSPLLLLLNSTVQATLLSKNPNKNFGVYYDDVRAYAIYKGQQITGDCFLPSFYQEHEELNVLSASMFGTGMPVAASVGFELGRDQVAGRFVLSVRVDGLLRWRVGGWTSGKYRFDVDCLAVVGLRQGVMGSVQGSSACSTNV</sequence>
<dbReference type="Pfam" id="PF03168">
    <property type="entry name" value="LEA_2"/>
    <property type="match status" value="1"/>
</dbReference>
<evidence type="ECO:0000259" key="6">
    <source>
        <dbReference type="Pfam" id="PF03168"/>
    </source>
</evidence>
<comment type="subcellular location">
    <subcellularLocation>
        <location evidence="1">Membrane</location>
        <topology evidence="1">Single-pass membrane protein</topology>
    </subcellularLocation>
</comment>
<dbReference type="PANTHER" id="PTHR31415:SF20">
    <property type="entry name" value="NDR1_HIN1-LIKE PROTEIN 26"/>
    <property type="match status" value="1"/>
</dbReference>
<evidence type="ECO:0000256" key="1">
    <source>
        <dbReference type="ARBA" id="ARBA00004167"/>
    </source>
</evidence>
<dbReference type="Proteomes" id="UP000243459">
    <property type="component" value="Chromosome 4"/>
</dbReference>
<dbReference type="OrthoDB" id="1920039at2759"/>
<keyword evidence="2 5" id="KW-0812">Transmembrane</keyword>
<feature type="transmembrane region" description="Helical" evidence="5">
    <location>
        <begin position="28"/>
        <end position="46"/>
    </location>
</feature>
<proteinExistence type="predicted"/>
<dbReference type="AlphaFoldDB" id="A0A5P1F898"/>
<evidence type="ECO:0000313" key="8">
    <source>
        <dbReference type="Proteomes" id="UP000243459"/>
    </source>
</evidence>
<dbReference type="Gramene" id="ONK72730">
    <property type="protein sequence ID" value="ONK72730"/>
    <property type="gene ID" value="A4U43_C04F22540"/>
</dbReference>
<evidence type="ECO:0000256" key="2">
    <source>
        <dbReference type="ARBA" id="ARBA00022692"/>
    </source>
</evidence>